<organism evidence="3 4">
    <name type="scientific">Streptomyces coelicoflavus</name>
    <dbReference type="NCBI Taxonomy" id="285562"/>
    <lineage>
        <taxon>Bacteria</taxon>
        <taxon>Bacillati</taxon>
        <taxon>Actinomycetota</taxon>
        <taxon>Actinomycetes</taxon>
        <taxon>Kitasatosporales</taxon>
        <taxon>Streptomycetaceae</taxon>
        <taxon>Streptomyces</taxon>
    </lineage>
</organism>
<dbReference type="AlphaFoldDB" id="A0A6N9UST2"/>
<evidence type="ECO:0000313" key="4">
    <source>
        <dbReference type="Proteomes" id="UP000469545"/>
    </source>
</evidence>
<dbReference type="NCBIfam" id="TIGR03083">
    <property type="entry name" value="maleylpyruvate isomerase family mycothiol-dependent enzyme"/>
    <property type="match status" value="1"/>
</dbReference>
<proteinExistence type="predicted"/>
<dbReference type="PANTHER" id="PTHR40758">
    <property type="entry name" value="CONSERVED PROTEIN"/>
    <property type="match status" value="1"/>
</dbReference>
<evidence type="ECO:0000259" key="1">
    <source>
        <dbReference type="Pfam" id="PF07398"/>
    </source>
</evidence>
<feature type="domain" description="Mycothiol-dependent maleylpyruvate isomerase metal-binding" evidence="2">
    <location>
        <begin position="8"/>
        <end position="124"/>
    </location>
</feature>
<feature type="domain" description="MDMPI C-terminal" evidence="1">
    <location>
        <begin position="139"/>
        <end position="219"/>
    </location>
</feature>
<gene>
    <name evidence="3" type="ORF">G3I46_16745</name>
</gene>
<keyword evidence="4" id="KW-1185">Reference proteome</keyword>
<sequence>MDSESLLQHLSDELDAFRACLDGDLSVPVEHCGEWTLRDLAEHLGSSNLWAAAAVTEQHGKHEATSAPRDPEEFLRWFEESAATLLKVLRTDPNTRAWTFHPPHTVGFWQRRRALEALVHRWDAENALGICRSLDPILAGEGVAEVFDTMAPRQIAPGRAQHPQSALRLHAADTGASWVYGPGTAVATLTATAERIVLLLWGRMSSSDAAFHWTGDREAGLRILAGPLTP</sequence>
<dbReference type="InterPro" id="IPR010872">
    <property type="entry name" value="MDMPI_C-term_domain"/>
</dbReference>
<dbReference type="InterPro" id="IPR024344">
    <property type="entry name" value="MDMPI_metal-binding"/>
</dbReference>
<dbReference type="Pfam" id="PF11716">
    <property type="entry name" value="MDMPI_N"/>
    <property type="match status" value="1"/>
</dbReference>
<dbReference type="SUPFAM" id="SSF109854">
    <property type="entry name" value="DinB/YfiT-like putative metalloenzymes"/>
    <property type="match status" value="1"/>
</dbReference>
<keyword evidence="3" id="KW-0670">Pyruvate</keyword>
<dbReference type="GO" id="GO:0046872">
    <property type="term" value="F:metal ion binding"/>
    <property type="evidence" value="ECO:0007669"/>
    <property type="project" value="InterPro"/>
</dbReference>
<accession>A0A6N9UST2</accession>
<dbReference type="PANTHER" id="PTHR40758:SF1">
    <property type="entry name" value="CONSERVED PROTEIN"/>
    <property type="match status" value="1"/>
</dbReference>
<dbReference type="Proteomes" id="UP000469545">
    <property type="component" value="Unassembled WGS sequence"/>
</dbReference>
<dbReference type="EMBL" id="JAAGMB010000356">
    <property type="protein sequence ID" value="NEB18142.1"/>
    <property type="molecule type" value="Genomic_DNA"/>
</dbReference>
<keyword evidence="3" id="KW-0413">Isomerase</keyword>
<name>A0A6N9UST2_9ACTN</name>
<evidence type="ECO:0000259" key="2">
    <source>
        <dbReference type="Pfam" id="PF11716"/>
    </source>
</evidence>
<protein>
    <submittedName>
        <fullName evidence="3">Maleylpyruvate isomerase family mycothiol-dependent enzyme</fullName>
    </submittedName>
</protein>
<evidence type="ECO:0000313" key="3">
    <source>
        <dbReference type="EMBL" id="NEB18142.1"/>
    </source>
</evidence>
<dbReference type="InterPro" id="IPR017517">
    <property type="entry name" value="Maleyloyr_isom"/>
</dbReference>
<comment type="caution">
    <text evidence="3">The sequence shown here is derived from an EMBL/GenBank/DDBJ whole genome shotgun (WGS) entry which is preliminary data.</text>
</comment>
<reference evidence="3 4" key="1">
    <citation type="submission" date="2020-01" db="EMBL/GenBank/DDBJ databases">
        <title>Insect and environment-associated Actinomycetes.</title>
        <authorList>
            <person name="Currrie C."/>
            <person name="Chevrette M."/>
            <person name="Carlson C."/>
            <person name="Stubbendieck R."/>
            <person name="Wendt-Pienkowski E."/>
        </authorList>
    </citation>
    <scope>NUCLEOTIDE SEQUENCE [LARGE SCALE GENOMIC DNA]</scope>
    <source>
        <strain evidence="3 4">SID14172</strain>
    </source>
</reference>
<dbReference type="RefSeq" id="WP_164140566.1">
    <property type="nucleotide sequence ID" value="NZ_JAAGMB010000356.1"/>
</dbReference>
<dbReference type="GO" id="GO:0016853">
    <property type="term" value="F:isomerase activity"/>
    <property type="evidence" value="ECO:0007669"/>
    <property type="project" value="UniProtKB-KW"/>
</dbReference>
<dbReference type="Pfam" id="PF07398">
    <property type="entry name" value="MDMPI_C"/>
    <property type="match status" value="1"/>
</dbReference>
<dbReference type="InterPro" id="IPR034660">
    <property type="entry name" value="DinB/YfiT-like"/>
</dbReference>
<dbReference type="GO" id="GO:0005886">
    <property type="term" value="C:plasma membrane"/>
    <property type="evidence" value="ECO:0007669"/>
    <property type="project" value="TreeGrafter"/>
</dbReference>